<dbReference type="PIRSF" id="PIRSF016557">
    <property type="entry name" value="Caps_synth_CpsB"/>
    <property type="match status" value="1"/>
</dbReference>
<evidence type="ECO:0000313" key="7">
    <source>
        <dbReference type="Proteomes" id="UP000247389"/>
    </source>
</evidence>
<evidence type="ECO:0000256" key="3">
    <source>
        <dbReference type="ARBA" id="ARBA00022801"/>
    </source>
</evidence>
<dbReference type="RefSeq" id="WP_110301154.1">
    <property type="nucleotide sequence ID" value="NZ_QICM01000029.1"/>
</dbReference>
<dbReference type="PANTHER" id="PTHR39181">
    <property type="entry name" value="TYROSINE-PROTEIN PHOSPHATASE YWQE"/>
    <property type="match status" value="1"/>
</dbReference>
<protein>
    <recommendedName>
        <fullName evidence="2">protein-tyrosine-phosphatase</fullName>
        <ecNumber evidence="2">3.1.3.48</ecNumber>
    </recommendedName>
</protein>
<dbReference type="GO" id="GO:0030145">
    <property type="term" value="F:manganese ion binding"/>
    <property type="evidence" value="ECO:0007669"/>
    <property type="project" value="InterPro"/>
</dbReference>
<dbReference type="InterPro" id="IPR016195">
    <property type="entry name" value="Pol/histidinol_Pase-like"/>
</dbReference>
<dbReference type="EMBL" id="QICM01000029">
    <property type="protein sequence ID" value="PXV62767.1"/>
    <property type="molecule type" value="Genomic_DNA"/>
</dbReference>
<evidence type="ECO:0000256" key="5">
    <source>
        <dbReference type="ARBA" id="ARBA00051722"/>
    </source>
</evidence>
<proteinExistence type="inferred from homology"/>
<organism evidence="6 7">
    <name type="scientific">Halanaerobium congolense</name>
    <dbReference type="NCBI Taxonomy" id="54121"/>
    <lineage>
        <taxon>Bacteria</taxon>
        <taxon>Bacillati</taxon>
        <taxon>Bacillota</taxon>
        <taxon>Clostridia</taxon>
        <taxon>Halanaerobiales</taxon>
        <taxon>Halanaerobiaceae</taxon>
        <taxon>Halanaerobium</taxon>
    </lineage>
</organism>
<keyword evidence="3" id="KW-0378">Hydrolase</keyword>
<dbReference type="SUPFAM" id="SSF89550">
    <property type="entry name" value="PHP domain-like"/>
    <property type="match status" value="1"/>
</dbReference>
<dbReference type="Gene3D" id="3.20.20.140">
    <property type="entry name" value="Metal-dependent hydrolases"/>
    <property type="match status" value="1"/>
</dbReference>
<name>A0A318E0K8_9FIRM</name>
<dbReference type="PANTHER" id="PTHR39181:SF1">
    <property type="entry name" value="TYROSINE-PROTEIN PHOSPHATASE YWQE"/>
    <property type="match status" value="1"/>
</dbReference>
<sequence>MIDLHSHILTEVDDGAAAAEESLAVLKDMEAKGVKKVAATSHYPLYEIDNYKVFILEKLQQLRQQAKSAGLEIEILSGSEILIDRKTAELFYRDQLLTINETDYILLETYLNSYPDYFPDLIHDLKAMGYQIIIAHPERYPYIQADFTLLYQWVEEYGLNLMLNSSSFISEHGSKTKETAEKILELGLPQLMASDTHGIKKRTFSLDQGLKIAESLKPGSREIFLKNAEAVTKNHELEKFEIKREEKSILKKFFSFFSSSKNI</sequence>
<reference evidence="6 7" key="1">
    <citation type="submission" date="2018-04" db="EMBL/GenBank/DDBJ databases">
        <title>Subsurface microbial communities from deep shales in Ohio and West Virginia, USA.</title>
        <authorList>
            <person name="Wrighton K."/>
        </authorList>
    </citation>
    <scope>NUCLEOTIDE SEQUENCE [LARGE SCALE GENOMIC DNA]</scope>
    <source>
        <strain evidence="6 7">MSL28</strain>
    </source>
</reference>
<dbReference type="Pfam" id="PF19567">
    <property type="entry name" value="CpsB_CapC"/>
    <property type="match status" value="1"/>
</dbReference>
<comment type="similarity">
    <text evidence="1">Belongs to the metallo-dependent hydrolases superfamily. CpsB/CapC family.</text>
</comment>
<gene>
    <name evidence="6" type="ORF">C8C78_12916</name>
</gene>
<comment type="caution">
    <text evidence="6">The sequence shown here is derived from an EMBL/GenBank/DDBJ whole genome shotgun (WGS) entry which is preliminary data.</text>
</comment>
<dbReference type="AlphaFoldDB" id="A0A318E0K8"/>
<dbReference type="InterPro" id="IPR016667">
    <property type="entry name" value="Caps_polysacc_synth_CpsB/CapC"/>
</dbReference>
<comment type="catalytic activity">
    <reaction evidence="5">
        <text>O-phospho-L-tyrosyl-[protein] + H2O = L-tyrosyl-[protein] + phosphate</text>
        <dbReference type="Rhea" id="RHEA:10684"/>
        <dbReference type="Rhea" id="RHEA-COMP:10136"/>
        <dbReference type="Rhea" id="RHEA-COMP:20101"/>
        <dbReference type="ChEBI" id="CHEBI:15377"/>
        <dbReference type="ChEBI" id="CHEBI:43474"/>
        <dbReference type="ChEBI" id="CHEBI:46858"/>
        <dbReference type="ChEBI" id="CHEBI:61978"/>
        <dbReference type="EC" id="3.1.3.48"/>
    </reaction>
</comment>
<dbReference type="GO" id="GO:0004725">
    <property type="term" value="F:protein tyrosine phosphatase activity"/>
    <property type="evidence" value="ECO:0007669"/>
    <property type="project" value="UniProtKB-EC"/>
</dbReference>
<evidence type="ECO:0000313" key="6">
    <source>
        <dbReference type="EMBL" id="PXV62767.1"/>
    </source>
</evidence>
<dbReference type="Proteomes" id="UP000247389">
    <property type="component" value="Unassembled WGS sequence"/>
</dbReference>
<dbReference type="EC" id="3.1.3.48" evidence="2"/>
<evidence type="ECO:0000256" key="2">
    <source>
        <dbReference type="ARBA" id="ARBA00013064"/>
    </source>
</evidence>
<accession>A0A318E0K8</accession>
<keyword evidence="4" id="KW-0904">Protein phosphatase</keyword>
<evidence type="ECO:0000256" key="4">
    <source>
        <dbReference type="ARBA" id="ARBA00022912"/>
    </source>
</evidence>
<evidence type="ECO:0000256" key="1">
    <source>
        <dbReference type="ARBA" id="ARBA00005750"/>
    </source>
</evidence>